<reference evidence="2" key="1">
    <citation type="submission" date="2022-08" db="EMBL/GenBank/DDBJ databases">
        <authorList>
            <consortium name="DOE Joint Genome Institute"/>
            <person name="Min B."/>
            <person name="Riley R."/>
            <person name="Sierra-Patev S."/>
            <person name="Naranjo-Ortiz M."/>
            <person name="Looney B."/>
            <person name="Konkel Z."/>
            <person name="Slot J.C."/>
            <person name="Sakamoto Y."/>
            <person name="Steenwyk J.L."/>
            <person name="Rokas A."/>
            <person name="Carro J."/>
            <person name="Camarero S."/>
            <person name="Ferreira P."/>
            <person name="Molpeceres G."/>
            <person name="Ruiz-Duenas F.J."/>
            <person name="Serrano A."/>
            <person name="Henrissat B."/>
            <person name="Drula E."/>
            <person name="Hughes K.W."/>
            <person name="Mata J.L."/>
            <person name="Ishikawa N.K."/>
            <person name="Vargas-Isla R."/>
            <person name="Ushijima S."/>
            <person name="Smith C.A."/>
            <person name="Ahrendt S."/>
            <person name="Andreopoulos W."/>
            <person name="He G."/>
            <person name="Labutti K."/>
            <person name="Lipzen A."/>
            <person name="Ng V."/>
            <person name="Sandor L."/>
            <person name="Barry K."/>
            <person name="Martinez A.T."/>
            <person name="Xiao Y."/>
            <person name="Gibbons J.G."/>
            <person name="Terashima K."/>
            <person name="Hibbett D.S."/>
            <person name="Grigoriev I.V."/>
        </authorList>
    </citation>
    <scope>NUCLEOTIDE SEQUENCE</scope>
    <source>
        <strain evidence="2">TFB9207</strain>
    </source>
</reference>
<dbReference type="Proteomes" id="UP001163846">
    <property type="component" value="Unassembled WGS sequence"/>
</dbReference>
<protein>
    <recommendedName>
        <fullName evidence="4">C2H2-type domain-containing protein</fullName>
    </recommendedName>
</protein>
<feature type="region of interest" description="Disordered" evidence="1">
    <location>
        <begin position="269"/>
        <end position="288"/>
    </location>
</feature>
<organism evidence="2 3">
    <name type="scientific">Lentinula raphanica</name>
    <dbReference type="NCBI Taxonomy" id="153919"/>
    <lineage>
        <taxon>Eukaryota</taxon>
        <taxon>Fungi</taxon>
        <taxon>Dikarya</taxon>
        <taxon>Basidiomycota</taxon>
        <taxon>Agaricomycotina</taxon>
        <taxon>Agaricomycetes</taxon>
        <taxon>Agaricomycetidae</taxon>
        <taxon>Agaricales</taxon>
        <taxon>Marasmiineae</taxon>
        <taxon>Omphalotaceae</taxon>
        <taxon>Lentinula</taxon>
    </lineage>
</organism>
<dbReference type="EMBL" id="MU806014">
    <property type="protein sequence ID" value="KAJ3842189.1"/>
    <property type="molecule type" value="Genomic_DNA"/>
</dbReference>
<evidence type="ECO:0008006" key="4">
    <source>
        <dbReference type="Google" id="ProtNLM"/>
    </source>
</evidence>
<keyword evidence="3" id="KW-1185">Reference proteome</keyword>
<sequence length="288" mass="31980">MMYTSYPTRTTTTSTSQIYPVVSNTGSHPQNATLHPPFTTVSNQPSSHHMNSSTYPSHSDYAQTSYASDSIPPQQNYTTQPFSIGPDTMANQPFQTAAAPIVHGQHWVDATSAIPTVRNGPIPQQHAPHQNPSSLLEHIQNSSNPKELIIRLESGNGKRTTEKDKPHKRSPFASFTKSESDKLGHVVCLWKDTPDSTECGHQITFENRKFHFEVFHKSSACASAGKCGWDKCGWSSGGSHLAKHFNSFHHPFCRVYCDACGVGYQEESGLKKHSCSPDNSRQRKKRRV</sequence>
<dbReference type="AlphaFoldDB" id="A0AA38UI33"/>
<gene>
    <name evidence="2" type="ORF">F5878DRAFT_608380</name>
</gene>
<feature type="compositionally biased region" description="Polar residues" evidence="1">
    <location>
        <begin position="22"/>
        <end position="82"/>
    </location>
</feature>
<comment type="caution">
    <text evidence="2">The sequence shown here is derived from an EMBL/GenBank/DDBJ whole genome shotgun (WGS) entry which is preliminary data.</text>
</comment>
<accession>A0AA38UI33</accession>
<name>A0AA38UI33_9AGAR</name>
<evidence type="ECO:0000256" key="1">
    <source>
        <dbReference type="SAM" id="MobiDB-lite"/>
    </source>
</evidence>
<feature type="region of interest" description="Disordered" evidence="1">
    <location>
        <begin position="155"/>
        <end position="176"/>
    </location>
</feature>
<proteinExistence type="predicted"/>
<feature type="compositionally biased region" description="Low complexity" evidence="1">
    <location>
        <begin position="1"/>
        <end position="16"/>
    </location>
</feature>
<evidence type="ECO:0000313" key="2">
    <source>
        <dbReference type="EMBL" id="KAJ3842189.1"/>
    </source>
</evidence>
<evidence type="ECO:0000313" key="3">
    <source>
        <dbReference type="Proteomes" id="UP001163846"/>
    </source>
</evidence>
<feature type="region of interest" description="Disordered" evidence="1">
    <location>
        <begin position="1"/>
        <end position="91"/>
    </location>
</feature>